<evidence type="ECO:0000313" key="2">
    <source>
        <dbReference type="Proteomes" id="UP000694867"/>
    </source>
</evidence>
<gene>
    <name evidence="3" type="primary">LOC100902663</name>
</gene>
<dbReference type="InterPro" id="IPR004274">
    <property type="entry name" value="FCP1_dom"/>
</dbReference>
<dbReference type="Pfam" id="PF03031">
    <property type="entry name" value="NIF"/>
    <property type="match status" value="1"/>
</dbReference>
<dbReference type="GeneID" id="100902663"/>
<feature type="domain" description="FCP1 homology" evidence="1">
    <location>
        <begin position="118"/>
        <end position="268"/>
    </location>
</feature>
<name>A0AAJ6QWS6_9ACAR</name>
<reference evidence="3" key="1">
    <citation type="submission" date="2025-08" db="UniProtKB">
        <authorList>
            <consortium name="RefSeq"/>
        </authorList>
    </citation>
    <scope>IDENTIFICATION</scope>
</reference>
<dbReference type="InterPro" id="IPR011948">
    <property type="entry name" value="Dullard_phosphatase"/>
</dbReference>
<dbReference type="InterPro" id="IPR050365">
    <property type="entry name" value="TIM50"/>
</dbReference>
<dbReference type="PROSITE" id="PS50969">
    <property type="entry name" value="FCP1"/>
    <property type="match status" value="1"/>
</dbReference>
<sequence>MPWCHNFDYPPRPYLMYPIRDYEPIGVDWRQPWGHASYNDDGFLVIGTQPMRLHSHLSVELHSIRITSAQRPELQTPIEATQVCFDENPDRFVLSPSDRLLFRQLFPLRRALLPPKAEGDDRPTLVLDLDETLIHTTFECPPGAHDVEQLCAIMRPNVRSFLRTTSRWYEIVVYTAALPSYADSILDGLDPHRKYFSYRLYRGHCSFYQGVYVKDLEALGRPMSKVVFVDNFPGAYMMQPSNALPIRSFVGDNNDKALLSILKLLKILKGKNDVRPMLRRYRNQWKRIHFCPDQDRALEEYDEEVED</sequence>
<dbReference type="RefSeq" id="XP_003748332.1">
    <property type="nucleotide sequence ID" value="XM_003748284.1"/>
</dbReference>
<protein>
    <submittedName>
        <fullName evidence="3">CTD nuclear envelope phosphatase 1</fullName>
    </submittedName>
</protein>
<dbReference type="InterPro" id="IPR036412">
    <property type="entry name" value="HAD-like_sf"/>
</dbReference>
<organism evidence="2 3">
    <name type="scientific">Galendromus occidentalis</name>
    <name type="common">western predatory mite</name>
    <dbReference type="NCBI Taxonomy" id="34638"/>
    <lineage>
        <taxon>Eukaryota</taxon>
        <taxon>Metazoa</taxon>
        <taxon>Ecdysozoa</taxon>
        <taxon>Arthropoda</taxon>
        <taxon>Chelicerata</taxon>
        <taxon>Arachnida</taxon>
        <taxon>Acari</taxon>
        <taxon>Parasitiformes</taxon>
        <taxon>Mesostigmata</taxon>
        <taxon>Gamasina</taxon>
        <taxon>Phytoseioidea</taxon>
        <taxon>Phytoseiidae</taxon>
        <taxon>Typhlodrominae</taxon>
        <taxon>Galendromus</taxon>
    </lineage>
</organism>
<dbReference type="NCBIfam" id="TIGR02251">
    <property type="entry name" value="HIF-SF_euk"/>
    <property type="match status" value="1"/>
</dbReference>
<evidence type="ECO:0000313" key="3">
    <source>
        <dbReference type="RefSeq" id="XP_003748332.1"/>
    </source>
</evidence>
<accession>A0AAJ6QWS6</accession>
<dbReference type="KEGG" id="goe:100902663"/>
<evidence type="ECO:0000259" key="1">
    <source>
        <dbReference type="PROSITE" id="PS50969"/>
    </source>
</evidence>
<proteinExistence type="predicted"/>
<dbReference type="PANTHER" id="PTHR12210">
    <property type="entry name" value="DULLARD PROTEIN PHOSPHATASE"/>
    <property type="match status" value="1"/>
</dbReference>
<dbReference type="SUPFAM" id="SSF56784">
    <property type="entry name" value="HAD-like"/>
    <property type="match status" value="1"/>
</dbReference>
<dbReference type="Gene3D" id="3.40.50.1000">
    <property type="entry name" value="HAD superfamily/HAD-like"/>
    <property type="match status" value="1"/>
</dbReference>
<dbReference type="SMART" id="SM00577">
    <property type="entry name" value="CPDc"/>
    <property type="match status" value="1"/>
</dbReference>
<dbReference type="GO" id="GO:0016791">
    <property type="term" value="F:phosphatase activity"/>
    <property type="evidence" value="ECO:0007669"/>
    <property type="project" value="InterPro"/>
</dbReference>
<keyword evidence="2" id="KW-1185">Reference proteome</keyword>
<dbReference type="FunFam" id="3.40.50.1000:FF:000093">
    <property type="entry name" value="NLI interacting factor-like phosphatase family protein"/>
    <property type="match status" value="1"/>
</dbReference>
<dbReference type="Proteomes" id="UP000694867">
    <property type="component" value="Unplaced"/>
</dbReference>
<dbReference type="AlphaFoldDB" id="A0AAJ6QWS6"/>
<dbReference type="CDD" id="cd07521">
    <property type="entry name" value="HAD_FCP1-like"/>
    <property type="match status" value="1"/>
</dbReference>
<dbReference type="InterPro" id="IPR023214">
    <property type="entry name" value="HAD_sf"/>
</dbReference>